<organism evidence="1 2">
    <name type="scientific">Tsukamurella soli</name>
    <dbReference type="NCBI Taxonomy" id="644556"/>
    <lineage>
        <taxon>Bacteria</taxon>
        <taxon>Bacillati</taxon>
        <taxon>Actinomycetota</taxon>
        <taxon>Actinomycetes</taxon>
        <taxon>Mycobacteriales</taxon>
        <taxon>Tsukamurellaceae</taxon>
        <taxon>Tsukamurella</taxon>
    </lineage>
</organism>
<name>A0ABP8JX32_9ACTN</name>
<dbReference type="Proteomes" id="UP001500635">
    <property type="component" value="Unassembled WGS sequence"/>
</dbReference>
<comment type="caution">
    <text evidence="1">The sequence shown here is derived from an EMBL/GenBank/DDBJ whole genome shotgun (WGS) entry which is preliminary data.</text>
</comment>
<proteinExistence type="predicted"/>
<evidence type="ECO:0000313" key="2">
    <source>
        <dbReference type="Proteomes" id="UP001500635"/>
    </source>
</evidence>
<keyword evidence="2" id="KW-1185">Reference proteome</keyword>
<protein>
    <recommendedName>
        <fullName evidence="3">Secreted protein</fullName>
    </recommendedName>
</protein>
<dbReference type="EMBL" id="BAABFR010000055">
    <property type="protein sequence ID" value="GAA4397453.1"/>
    <property type="molecule type" value="Genomic_DNA"/>
</dbReference>
<gene>
    <name evidence="1" type="ORF">GCM10023147_32820</name>
</gene>
<reference evidence="2" key="1">
    <citation type="journal article" date="2019" name="Int. J. Syst. Evol. Microbiol.">
        <title>The Global Catalogue of Microorganisms (GCM) 10K type strain sequencing project: providing services to taxonomists for standard genome sequencing and annotation.</title>
        <authorList>
            <consortium name="The Broad Institute Genomics Platform"/>
            <consortium name="The Broad Institute Genome Sequencing Center for Infectious Disease"/>
            <person name="Wu L."/>
            <person name="Ma J."/>
        </authorList>
    </citation>
    <scope>NUCLEOTIDE SEQUENCE [LARGE SCALE GENOMIC DNA]</scope>
    <source>
        <strain evidence="2">JCM 17688</strain>
    </source>
</reference>
<sequence length="143" mass="14822">MSTIVLPFSEPRVNVRPFWSVSTVASAAGVTGVSCVGAAAECDDMSMPGMFAGMESPADDEAGVGDALLQPATVSAAVAASTSAAAERRSRVFDMGFSSDCGIGFWITGQPVYDRNMAAVATAMTACIAPVRRWARSWACASW</sequence>
<evidence type="ECO:0008006" key="3">
    <source>
        <dbReference type="Google" id="ProtNLM"/>
    </source>
</evidence>
<evidence type="ECO:0000313" key="1">
    <source>
        <dbReference type="EMBL" id="GAA4397453.1"/>
    </source>
</evidence>
<accession>A0ABP8JX32</accession>